<accession>A0A6S6SDJ1</accession>
<sequence>MFQLTQEEFDNLRCQNGTEKLAKMRRLKILKRLMKKLLDLYEMKNRDSC</sequence>
<dbReference type="AlphaFoldDB" id="A0A6S6SDJ1"/>
<dbReference type="EMBL" id="CACVAU010000003">
    <property type="protein sequence ID" value="CAA6801392.1"/>
    <property type="molecule type" value="Genomic_DNA"/>
</dbReference>
<proteinExistence type="predicted"/>
<protein>
    <submittedName>
        <fullName evidence="1">Uncharacterized protein</fullName>
    </submittedName>
</protein>
<name>A0A6S6SDJ1_9BACT</name>
<gene>
    <name evidence="1" type="ORF">HELGO_WM10263</name>
</gene>
<organism evidence="1">
    <name type="scientific">uncultured Sulfurovum sp</name>
    <dbReference type="NCBI Taxonomy" id="269237"/>
    <lineage>
        <taxon>Bacteria</taxon>
        <taxon>Pseudomonadati</taxon>
        <taxon>Campylobacterota</taxon>
        <taxon>Epsilonproteobacteria</taxon>
        <taxon>Campylobacterales</taxon>
        <taxon>Sulfurovaceae</taxon>
        <taxon>Sulfurovum</taxon>
        <taxon>environmental samples</taxon>
    </lineage>
</organism>
<reference evidence="1" key="1">
    <citation type="submission" date="2020-01" db="EMBL/GenBank/DDBJ databases">
        <authorList>
            <person name="Meier V. D."/>
            <person name="Meier V D."/>
        </authorList>
    </citation>
    <scope>NUCLEOTIDE SEQUENCE</scope>
    <source>
        <strain evidence="1">HLG_WM_MAG_05</strain>
    </source>
</reference>
<evidence type="ECO:0000313" key="1">
    <source>
        <dbReference type="EMBL" id="CAA6801392.1"/>
    </source>
</evidence>